<keyword evidence="5" id="KW-1185">Reference proteome</keyword>
<dbReference type="Proteomes" id="UP000215828">
    <property type="component" value="Unassembled WGS sequence"/>
</dbReference>
<dbReference type="AlphaFoldDB" id="A0A256L8W0"/>
<reference evidence="3 4" key="1">
    <citation type="submission" date="2017-04" db="EMBL/GenBank/DDBJ databases">
        <authorList>
            <person name="Afonso C.L."/>
            <person name="Miller P.J."/>
            <person name="Scott M.A."/>
            <person name="Spackman E."/>
            <person name="Goraichik I."/>
            <person name="Dimitrov K.M."/>
            <person name="Suarez D.L."/>
            <person name="Swayne D.E."/>
        </authorList>
    </citation>
    <scope>NUCLEOTIDE SEQUENCE [LARGE SCALE GENOMIC DNA]</scope>
    <source>
        <strain evidence="3 4">609q</strain>
    </source>
</reference>
<evidence type="ECO:0000313" key="5">
    <source>
        <dbReference type="Proteomes" id="UP000216316"/>
    </source>
</evidence>
<dbReference type="InterPro" id="IPR014054">
    <property type="entry name" value="Phage_regulatory_Rha"/>
</dbReference>
<evidence type="ECO:0000259" key="1">
    <source>
        <dbReference type="Pfam" id="PF10552"/>
    </source>
</evidence>
<sequence length="243" mass="28311">MSELKDLVIMKDGQAVTTSLEVAKIFEKRHDRVIRAIESKLTDPNFGVSEMFCESTYADASGKQNKMYYMNRDGFTFIAMGFTGRKADEFKLEYIEAFNKMESYIRKQEAVKQLPQTPEGQIRLLLESNVHMDERMTNAEEDIALLKNKSEIDSTQRFQLQKARNKRAVEVCGGKDSNFYKTKSRKVFMALAHDFKEYFEIPRYDALRKEDFNKAIEFVDGWYPSVLLKREIDEVNAQTNLDI</sequence>
<dbReference type="InterPro" id="IPR018878">
    <property type="entry name" value="ORF6C_dom"/>
</dbReference>
<accession>A0A256L8W0</accession>
<dbReference type="NCBIfam" id="TIGR02681">
    <property type="entry name" value="phage_pRha"/>
    <property type="match status" value="1"/>
</dbReference>
<evidence type="ECO:0000313" key="2">
    <source>
        <dbReference type="EMBL" id="OYR86914.1"/>
    </source>
</evidence>
<comment type="caution">
    <text evidence="3">The sequence shown here is derived from an EMBL/GenBank/DDBJ whole genome shotgun (WGS) entry which is preliminary data.</text>
</comment>
<protein>
    <recommendedName>
        <fullName evidence="1">ORF6C domain-containing protein</fullName>
    </recommendedName>
</protein>
<reference evidence="2" key="2">
    <citation type="submission" date="2017-05" db="EMBL/GenBank/DDBJ databases">
        <authorList>
            <person name="Lin X.B."/>
            <person name="Stothard P."/>
            <person name="Tasseva G."/>
            <person name="Walter J."/>
        </authorList>
    </citation>
    <scope>NUCLEOTIDE SEQUENCE</scope>
    <source>
        <strain evidence="2">609u</strain>
    </source>
</reference>
<dbReference type="Pfam" id="PF09669">
    <property type="entry name" value="Phage_pRha"/>
    <property type="match status" value="1"/>
</dbReference>
<dbReference type="Pfam" id="PF10552">
    <property type="entry name" value="ORF6C"/>
    <property type="match status" value="1"/>
</dbReference>
<dbReference type="EMBL" id="NGNX01000063">
    <property type="protein sequence ID" value="OYR89849.1"/>
    <property type="molecule type" value="Genomic_DNA"/>
</dbReference>
<evidence type="ECO:0000313" key="4">
    <source>
        <dbReference type="Proteomes" id="UP000215828"/>
    </source>
</evidence>
<gene>
    <name evidence="2" type="ORF">CBF53_10720</name>
    <name evidence="3" type="ORF">CBF70_10770</name>
</gene>
<reference evidence="4 5" key="3">
    <citation type="submission" date="2017-09" db="EMBL/GenBank/DDBJ databases">
        <title>Tripartite evolution among Lactobacillus johnsonii, Lactobacillus taiwanensis, Lactobacillus reuteri and their rodent host.</title>
        <authorList>
            <person name="Wang T."/>
            <person name="Knowles S."/>
            <person name="Cheng C."/>
        </authorList>
    </citation>
    <scope>NUCLEOTIDE SEQUENCE [LARGE SCALE GENOMIC DNA]</scope>
    <source>
        <strain evidence="3 4">609q</strain>
        <strain evidence="2 5">609u</strain>
    </source>
</reference>
<dbReference type="EMBL" id="NGNV01000063">
    <property type="protein sequence ID" value="OYR86914.1"/>
    <property type="molecule type" value="Genomic_DNA"/>
</dbReference>
<dbReference type="RefSeq" id="WP_094496276.1">
    <property type="nucleotide sequence ID" value="NZ_NGNV01000063.1"/>
</dbReference>
<feature type="domain" description="ORF6C" evidence="1">
    <location>
        <begin position="121"/>
        <end position="232"/>
    </location>
</feature>
<name>A0A256L8W0_9LACO</name>
<evidence type="ECO:0000313" key="3">
    <source>
        <dbReference type="EMBL" id="OYR89849.1"/>
    </source>
</evidence>
<organism evidence="3 4">
    <name type="scientific">Lactobacillus taiwanensis</name>
    <dbReference type="NCBI Taxonomy" id="508451"/>
    <lineage>
        <taxon>Bacteria</taxon>
        <taxon>Bacillati</taxon>
        <taxon>Bacillota</taxon>
        <taxon>Bacilli</taxon>
        <taxon>Lactobacillales</taxon>
        <taxon>Lactobacillaceae</taxon>
        <taxon>Lactobacillus</taxon>
    </lineage>
</organism>
<proteinExistence type="predicted"/>
<dbReference type="Proteomes" id="UP000216316">
    <property type="component" value="Unassembled WGS sequence"/>
</dbReference>